<reference evidence="2 3" key="1">
    <citation type="submission" date="2018-05" db="EMBL/GenBank/DDBJ databases">
        <title>Brumimicrobium oceani sp. nov., isolated from coastal sediment.</title>
        <authorList>
            <person name="Kou Y."/>
        </authorList>
    </citation>
    <scope>NUCLEOTIDE SEQUENCE [LARGE SCALE GENOMIC DNA]</scope>
    <source>
        <strain evidence="2 3">C305</strain>
    </source>
</reference>
<evidence type="ECO:0000256" key="1">
    <source>
        <dbReference type="SAM" id="SignalP"/>
    </source>
</evidence>
<dbReference type="Proteomes" id="UP000245370">
    <property type="component" value="Unassembled WGS sequence"/>
</dbReference>
<protein>
    <recommendedName>
        <fullName evidence="4">Lipoprotein</fullName>
    </recommendedName>
</protein>
<sequence>MKKVILKLMIVVLVLVFNSCQKQEIVKNEMLSKTISINENNEKVSIIVGMRIRWDEWGRANHDCGKAGLCNIRVDTIEITIGKSAPIIVGEDGGMYIEVLVDSDLIFEDSSTDFYIDEDLFAEQGDNLYKIESGVFEIDYSLGSLGGYKIPVIKQ</sequence>
<feature type="signal peptide" evidence="1">
    <location>
        <begin position="1"/>
        <end position="22"/>
    </location>
</feature>
<feature type="chain" id="PRO_5015687968" description="Lipoprotein" evidence="1">
    <location>
        <begin position="23"/>
        <end position="155"/>
    </location>
</feature>
<dbReference type="OrthoDB" id="1449988at2"/>
<keyword evidence="1" id="KW-0732">Signal</keyword>
<reference evidence="2 3" key="2">
    <citation type="submission" date="2018-05" db="EMBL/GenBank/DDBJ databases">
        <authorList>
            <person name="Lanie J.A."/>
            <person name="Ng W.-L."/>
            <person name="Kazmierczak K.M."/>
            <person name="Andrzejewski T.M."/>
            <person name="Davidsen T.M."/>
            <person name="Wayne K.J."/>
            <person name="Tettelin H."/>
            <person name="Glass J.I."/>
            <person name="Rusch D."/>
            <person name="Podicherti R."/>
            <person name="Tsui H.-C.T."/>
            <person name="Winkler M.E."/>
        </authorList>
    </citation>
    <scope>NUCLEOTIDE SEQUENCE [LARGE SCALE GENOMIC DNA]</scope>
    <source>
        <strain evidence="2 3">C305</strain>
    </source>
</reference>
<dbReference type="AlphaFoldDB" id="A0A2U2X0A7"/>
<organism evidence="2 3">
    <name type="scientific">Brumimicrobium oceani</name>
    <dbReference type="NCBI Taxonomy" id="2100725"/>
    <lineage>
        <taxon>Bacteria</taxon>
        <taxon>Pseudomonadati</taxon>
        <taxon>Bacteroidota</taxon>
        <taxon>Flavobacteriia</taxon>
        <taxon>Flavobacteriales</taxon>
        <taxon>Crocinitomicaceae</taxon>
        <taxon>Brumimicrobium</taxon>
    </lineage>
</organism>
<name>A0A2U2X0A7_9FLAO</name>
<comment type="caution">
    <text evidence="2">The sequence shown here is derived from an EMBL/GenBank/DDBJ whole genome shotgun (WGS) entry which is preliminary data.</text>
</comment>
<keyword evidence="3" id="KW-1185">Reference proteome</keyword>
<proteinExistence type="predicted"/>
<accession>A0A2U2X0A7</accession>
<dbReference type="EMBL" id="QFRJ01000023">
    <property type="protein sequence ID" value="PWH81225.1"/>
    <property type="molecule type" value="Genomic_DNA"/>
</dbReference>
<evidence type="ECO:0008006" key="4">
    <source>
        <dbReference type="Google" id="ProtNLM"/>
    </source>
</evidence>
<evidence type="ECO:0000313" key="3">
    <source>
        <dbReference type="Proteomes" id="UP000245370"/>
    </source>
</evidence>
<dbReference type="RefSeq" id="WP_109360825.1">
    <property type="nucleotide sequence ID" value="NZ_QFRJ01000023.1"/>
</dbReference>
<evidence type="ECO:0000313" key="2">
    <source>
        <dbReference type="EMBL" id="PWH81225.1"/>
    </source>
</evidence>
<gene>
    <name evidence="2" type="ORF">DIT68_15940</name>
</gene>